<name>A0A8J5TH20_ZIZPA</name>
<gene>
    <name evidence="1" type="ORF">GUJ93_ZPchr0014g47302</name>
</gene>
<sequence>MMMFIPSTWSTKEMLALADLQHVVASLSTYLGLASVASKLSSFPHGVTGFPIAPSPLSPDAEAVAQEERKDREALNPVLIKAANQRGEVTLVGPSADDAALTADKRAMEQVALAASSPPSLVAEAEAQGKGEKGDTAIGQTLAKLSLHPPRAASAPGTRSVMWKSKQPWVRYGVEIRDPTKKDPIWRATPRAPTSPLSRVRLLSRTERYHCQLPRGLPVPRTEQCRSPTWVPAPRRRPSAGPPLVFLLIQDVKQQADPEAASQQLLTVVQGNHDEF</sequence>
<proteinExistence type="predicted"/>
<dbReference type="AlphaFoldDB" id="A0A8J5TH20"/>
<comment type="caution">
    <text evidence="1">The sequence shown here is derived from an EMBL/GenBank/DDBJ whole genome shotgun (WGS) entry which is preliminary data.</text>
</comment>
<organism evidence="1 2">
    <name type="scientific">Zizania palustris</name>
    <name type="common">Northern wild rice</name>
    <dbReference type="NCBI Taxonomy" id="103762"/>
    <lineage>
        <taxon>Eukaryota</taxon>
        <taxon>Viridiplantae</taxon>
        <taxon>Streptophyta</taxon>
        <taxon>Embryophyta</taxon>
        <taxon>Tracheophyta</taxon>
        <taxon>Spermatophyta</taxon>
        <taxon>Magnoliopsida</taxon>
        <taxon>Liliopsida</taxon>
        <taxon>Poales</taxon>
        <taxon>Poaceae</taxon>
        <taxon>BOP clade</taxon>
        <taxon>Oryzoideae</taxon>
        <taxon>Oryzeae</taxon>
        <taxon>Zizaniinae</taxon>
        <taxon>Zizania</taxon>
    </lineage>
</organism>
<accession>A0A8J5TH20</accession>
<evidence type="ECO:0000313" key="1">
    <source>
        <dbReference type="EMBL" id="KAG8082898.1"/>
    </source>
</evidence>
<dbReference type="Proteomes" id="UP000729402">
    <property type="component" value="Unassembled WGS sequence"/>
</dbReference>
<protein>
    <submittedName>
        <fullName evidence="1">Uncharacterized protein</fullName>
    </submittedName>
</protein>
<keyword evidence="2" id="KW-1185">Reference proteome</keyword>
<reference evidence="1" key="2">
    <citation type="submission" date="2021-02" db="EMBL/GenBank/DDBJ databases">
        <authorList>
            <person name="Kimball J.A."/>
            <person name="Haas M.W."/>
            <person name="Macchietto M."/>
            <person name="Kono T."/>
            <person name="Duquette J."/>
            <person name="Shao M."/>
        </authorList>
    </citation>
    <scope>NUCLEOTIDE SEQUENCE</scope>
    <source>
        <tissue evidence="1">Fresh leaf tissue</tissue>
    </source>
</reference>
<dbReference type="EMBL" id="JAAALK010000086">
    <property type="protein sequence ID" value="KAG8082898.1"/>
    <property type="molecule type" value="Genomic_DNA"/>
</dbReference>
<reference evidence="1" key="1">
    <citation type="journal article" date="2021" name="bioRxiv">
        <title>Whole Genome Assembly and Annotation of Northern Wild Rice, Zizania palustris L., Supports a Whole Genome Duplication in the Zizania Genus.</title>
        <authorList>
            <person name="Haas M."/>
            <person name="Kono T."/>
            <person name="Macchietto M."/>
            <person name="Millas R."/>
            <person name="McGilp L."/>
            <person name="Shao M."/>
            <person name="Duquette J."/>
            <person name="Hirsch C.N."/>
            <person name="Kimball J."/>
        </authorList>
    </citation>
    <scope>NUCLEOTIDE SEQUENCE</scope>
    <source>
        <tissue evidence="1">Fresh leaf tissue</tissue>
    </source>
</reference>
<evidence type="ECO:0000313" key="2">
    <source>
        <dbReference type="Proteomes" id="UP000729402"/>
    </source>
</evidence>